<dbReference type="EMBL" id="QDKL01000003">
    <property type="protein sequence ID" value="RZF20845.1"/>
    <property type="molecule type" value="Genomic_DNA"/>
</dbReference>
<proteinExistence type="predicted"/>
<keyword evidence="1" id="KW-0067">ATP-binding</keyword>
<dbReference type="InterPro" id="IPR011761">
    <property type="entry name" value="ATP-grasp"/>
</dbReference>
<comment type="caution">
    <text evidence="3">The sequence shown here is derived from an EMBL/GenBank/DDBJ whole genome shotgun (WGS) entry which is preliminary data.</text>
</comment>
<gene>
    <name evidence="3" type="ORF">DAY19_12730</name>
</gene>
<dbReference type="RefSeq" id="WP_115363060.1">
    <property type="nucleotide sequence ID" value="NZ_QDKL01000003.1"/>
</dbReference>
<name>A0ABY0ID17_9BACT</name>
<evidence type="ECO:0000313" key="4">
    <source>
        <dbReference type="Proteomes" id="UP000443582"/>
    </source>
</evidence>
<dbReference type="Gene3D" id="3.30.470.20">
    <property type="entry name" value="ATP-grasp fold, B domain"/>
    <property type="match status" value="1"/>
</dbReference>
<evidence type="ECO:0000256" key="1">
    <source>
        <dbReference type="PROSITE-ProRule" id="PRU00409"/>
    </source>
</evidence>
<protein>
    <recommendedName>
        <fullName evidence="2">ATP-grasp domain-containing protein</fullName>
    </recommendedName>
</protein>
<evidence type="ECO:0000259" key="2">
    <source>
        <dbReference type="PROSITE" id="PS50975"/>
    </source>
</evidence>
<organism evidence="3 4">
    <name type="scientific">Halobacteriovorax vibrionivorans</name>
    <dbReference type="NCBI Taxonomy" id="2152716"/>
    <lineage>
        <taxon>Bacteria</taxon>
        <taxon>Pseudomonadati</taxon>
        <taxon>Bdellovibrionota</taxon>
        <taxon>Bacteriovoracia</taxon>
        <taxon>Bacteriovoracales</taxon>
        <taxon>Halobacteriovoraceae</taxon>
        <taxon>Halobacteriovorax</taxon>
    </lineage>
</organism>
<dbReference type="SUPFAM" id="SSF56059">
    <property type="entry name" value="Glutathione synthetase ATP-binding domain-like"/>
    <property type="match status" value="1"/>
</dbReference>
<accession>A0ABY0ID17</accession>
<keyword evidence="1" id="KW-0547">Nucleotide-binding</keyword>
<reference evidence="4" key="1">
    <citation type="journal article" date="2019" name="Int. J. Syst. Evol. Microbiol.">
        <title>Halobacteriovorax valvorus sp. nov., a novel prokaryotic predator isolated from coastal seawater of China.</title>
        <authorList>
            <person name="Chen M.-X."/>
        </authorList>
    </citation>
    <scope>NUCLEOTIDE SEQUENCE [LARGE SCALE GENOMIC DNA]</scope>
    <source>
        <strain evidence="4">BL9</strain>
    </source>
</reference>
<sequence length="300" mass="34697">MHKAINFLIITTNPNVYAAKQLENHIEKEGHLINICSPKSLEIDTLKSADIIINRNTGLNYSDNDLEFIEEVLRPDKQLLTNSLNCSRTLRDKLRQAEYLRSLIPNENLIATYSLLEYQKALIDSPEQKKWIIKTRRGQKAKGIHSSVDLEKDAKDLIAKGDHNYIIQPYFPLTREIRVLVLKSLDSKHSKLIYLEKRPLDKKSPFYILNFENSLPSLIKDNQVPKVINELVSIIMKSQLDFHFITIDFLEDENAMIKLLEINSSPGFEGVSNLLQRQSKSTNIIETYLQYLKSDFNRLV</sequence>
<evidence type="ECO:0000313" key="3">
    <source>
        <dbReference type="EMBL" id="RZF20845.1"/>
    </source>
</evidence>
<feature type="domain" description="ATP-grasp" evidence="2">
    <location>
        <begin position="96"/>
        <end position="293"/>
    </location>
</feature>
<dbReference type="Proteomes" id="UP000443582">
    <property type="component" value="Unassembled WGS sequence"/>
</dbReference>
<dbReference type="PROSITE" id="PS50975">
    <property type="entry name" value="ATP_GRASP"/>
    <property type="match status" value="1"/>
</dbReference>
<keyword evidence="4" id="KW-1185">Reference proteome</keyword>